<comment type="caution">
    <text evidence="2">The sequence shown here is derived from an EMBL/GenBank/DDBJ whole genome shotgun (WGS) entry which is preliminary data.</text>
</comment>
<dbReference type="Proteomes" id="UP000811609">
    <property type="component" value="Chromosome 5"/>
</dbReference>
<dbReference type="PANTHER" id="PTHR10933">
    <property type="entry name" value="IMMUNOGLOBULIN-BINDING PROTEIN 1"/>
    <property type="match status" value="1"/>
</dbReference>
<keyword evidence="3" id="KW-1185">Reference proteome</keyword>
<organism evidence="2 3">
    <name type="scientific">Carya illinoinensis</name>
    <name type="common">Pecan</name>
    <dbReference type="NCBI Taxonomy" id="32201"/>
    <lineage>
        <taxon>Eukaryota</taxon>
        <taxon>Viridiplantae</taxon>
        <taxon>Streptophyta</taxon>
        <taxon>Embryophyta</taxon>
        <taxon>Tracheophyta</taxon>
        <taxon>Spermatophyta</taxon>
        <taxon>Magnoliopsida</taxon>
        <taxon>eudicotyledons</taxon>
        <taxon>Gunneridae</taxon>
        <taxon>Pentapetalae</taxon>
        <taxon>rosids</taxon>
        <taxon>fabids</taxon>
        <taxon>Fagales</taxon>
        <taxon>Juglandaceae</taxon>
        <taxon>Carya</taxon>
    </lineage>
</organism>
<gene>
    <name evidence="2" type="ORF">CIPAW_05G197500</name>
</gene>
<dbReference type="GO" id="GO:0051721">
    <property type="term" value="F:protein phosphatase 2A binding"/>
    <property type="evidence" value="ECO:0007669"/>
    <property type="project" value="TreeGrafter"/>
</dbReference>
<feature type="compositionally biased region" description="Basic and acidic residues" evidence="1">
    <location>
        <begin position="305"/>
        <end position="320"/>
    </location>
</feature>
<evidence type="ECO:0000313" key="2">
    <source>
        <dbReference type="EMBL" id="KAG6655162.1"/>
    </source>
</evidence>
<dbReference type="GO" id="GO:0005829">
    <property type="term" value="C:cytosol"/>
    <property type="evidence" value="ECO:0007669"/>
    <property type="project" value="TreeGrafter"/>
</dbReference>
<evidence type="ECO:0000256" key="1">
    <source>
        <dbReference type="SAM" id="MobiDB-lite"/>
    </source>
</evidence>
<reference evidence="2" key="1">
    <citation type="submission" date="2020-12" db="EMBL/GenBank/DDBJ databases">
        <title>WGS assembly of Carya illinoinensis cv. Pawnee.</title>
        <authorList>
            <person name="Platts A."/>
            <person name="Shu S."/>
            <person name="Wright S."/>
            <person name="Barry K."/>
            <person name="Edger P."/>
            <person name="Pires J.C."/>
            <person name="Schmutz J."/>
        </authorList>
    </citation>
    <scope>NUCLEOTIDE SEQUENCE</scope>
    <source>
        <tissue evidence="2">Leaf</tissue>
    </source>
</reference>
<dbReference type="PANTHER" id="PTHR10933:SF9">
    <property type="entry name" value="IMMUNOGLOBULIN-BINDING PROTEIN 1"/>
    <property type="match status" value="1"/>
</dbReference>
<proteinExistence type="predicted"/>
<protein>
    <submittedName>
        <fullName evidence="2">Uncharacterized protein</fullName>
    </submittedName>
</protein>
<name>A0A8T1QMD7_CARIL</name>
<sequence length="332" mass="37610">MEDVVPLPALFEQALKIHSTAAVSGADQLGMFSANVTMDDISTTNLKYLLVPSRLAVLMEKVAQGDRIQILRASQEKLKLFWEFTSFCEAMEFVDEEELDTSRQKGSSYPVDRRDFKVVLLDSIAKKAAETKLLEINKRKKEWRGFSSKAAASSTPVEAGEEDAWLTTISLAICKAFDLLEMLNKEEEMLSAIKEKQSKEGGKGFSQALDDRSKRAEAWHRNAAARALYTKPAEPITCYICTRCFQPSYRLPTVSIEEAGLREMETMNKWQEQNAKLMEDPNSLWYKDNRKQRPGEEDDEDDDASQEKARAWDDWKDDNPRGAGNKKLTPCG</sequence>
<dbReference type="GO" id="GO:0035303">
    <property type="term" value="P:regulation of dephosphorylation"/>
    <property type="evidence" value="ECO:0007669"/>
    <property type="project" value="TreeGrafter"/>
</dbReference>
<dbReference type="GO" id="GO:0009966">
    <property type="term" value="P:regulation of signal transduction"/>
    <property type="evidence" value="ECO:0007669"/>
    <property type="project" value="InterPro"/>
</dbReference>
<dbReference type="InterPro" id="IPR007304">
    <property type="entry name" value="TAP46-like"/>
</dbReference>
<dbReference type="AlphaFoldDB" id="A0A8T1QMD7"/>
<dbReference type="Pfam" id="PF04177">
    <property type="entry name" value="TAP42"/>
    <property type="match status" value="1"/>
</dbReference>
<accession>A0A8T1QMD7</accession>
<evidence type="ECO:0000313" key="3">
    <source>
        <dbReference type="Proteomes" id="UP000811609"/>
    </source>
</evidence>
<feature type="region of interest" description="Disordered" evidence="1">
    <location>
        <begin position="278"/>
        <end position="332"/>
    </location>
</feature>
<dbReference type="EMBL" id="CM031813">
    <property type="protein sequence ID" value="KAG6655162.1"/>
    <property type="molecule type" value="Genomic_DNA"/>
</dbReference>